<feature type="transmembrane region" description="Helical" evidence="2">
    <location>
        <begin position="36"/>
        <end position="54"/>
    </location>
</feature>
<feature type="region of interest" description="Disordered" evidence="1">
    <location>
        <begin position="207"/>
        <end position="241"/>
    </location>
</feature>
<keyword evidence="2" id="KW-0472">Membrane</keyword>
<reference evidence="3 4" key="1">
    <citation type="journal article" date="2008" name="Nature">
        <title>The genome of the model beetle and pest Tribolium castaneum.</title>
        <authorList>
            <consortium name="Tribolium Genome Sequencing Consortium"/>
            <person name="Richards S."/>
            <person name="Gibbs R.A."/>
            <person name="Weinstock G.M."/>
            <person name="Brown S.J."/>
            <person name="Denell R."/>
            <person name="Beeman R.W."/>
            <person name="Gibbs R."/>
            <person name="Beeman R.W."/>
            <person name="Brown S.J."/>
            <person name="Bucher G."/>
            <person name="Friedrich M."/>
            <person name="Grimmelikhuijzen C.J."/>
            <person name="Klingler M."/>
            <person name="Lorenzen M."/>
            <person name="Richards S."/>
            <person name="Roth S."/>
            <person name="Schroder R."/>
            <person name="Tautz D."/>
            <person name="Zdobnov E.M."/>
            <person name="Muzny D."/>
            <person name="Gibbs R.A."/>
            <person name="Weinstock G.M."/>
            <person name="Attaway T."/>
            <person name="Bell S."/>
            <person name="Buhay C.J."/>
            <person name="Chandrabose M.N."/>
            <person name="Chavez D."/>
            <person name="Clerk-Blankenburg K.P."/>
            <person name="Cree A."/>
            <person name="Dao M."/>
            <person name="Davis C."/>
            <person name="Chacko J."/>
            <person name="Dinh H."/>
            <person name="Dugan-Rocha S."/>
            <person name="Fowler G."/>
            <person name="Garner T.T."/>
            <person name="Garnes J."/>
            <person name="Gnirke A."/>
            <person name="Hawes A."/>
            <person name="Hernandez J."/>
            <person name="Hines S."/>
            <person name="Holder M."/>
            <person name="Hume J."/>
            <person name="Jhangiani S.N."/>
            <person name="Joshi V."/>
            <person name="Khan Z.M."/>
            <person name="Jackson L."/>
            <person name="Kovar C."/>
            <person name="Kowis A."/>
            <person name="Lee S."/>
            <person name="Lewis L.R."/>
            <person name="Margolis J."/>
            <person name="Morgan M."/>
            <person name="Nazareth L.V."/>
            <person name="Nguyen N."/>
            <person name="Okwuonu G."/>
            <person name="Parker D."/>
            <person name="Richards S."/>
            <person name="Ruiz S.J."/>
            <person name="Santibanez J."/>
            <person name="Savard J."/>
            <person name="Scherer S.E."/>
            <person name="Schneider B."/>
            <person name="Sodergren E."/>
            <person name="Tautz D."/>
            <person name="Vattahil S."/>
            <person name="Villasana D."/>
            <person name="White C.S."/>
            <person name="Wright R."/>
            <person name="Park Y."/>
            <person name="Beeman R.W."/>
            <person name="Lord J."/>
            <person name="Oppert B."/>
            <person name="Lorenzen M."/>
            <person name="Brown S."/>
            <person name="Wang L."/>
            <person name="Savard J."/>
            <person name="Tautz D."/>
            <person name="Richards S."/>
            <person name="Weinstock G."/>
            <person name="Gibbs R.A."/>
            <person name="Liu Y."/>
            <person name="Worley K."/>
            <person name="Weinstock G."/>
            <person name="Elsik C.G."/>
            <person name="Reese J.T."/>
            <person name="Elhaik E."/>
            <person name="Landan G."/>
            <person name="Graur D."/>
            <person name="Arensburger P."/>
            <person name="Atkinson P."/>
            <person name="Beeman R.W."/>
            <person name="Beidler J."/>
            <person name="Brown S.J."/>
            <person name="Demuth J.P."/>
            <person name="Drury D.W."/>
            <person name="Du Y.Z."/>
            <person name="Fujiwara H."/>
            <person name="Lorenzen M."/>
            <person name="Maselli V."/>
            <person name="Osanai M."/>
            <person name="Park Y."/>
            <person name="Robertson H.M."/>
            <person name="Tu Z."/>
            <person name="Wang J.J."/>
            <person name="Wang S."/>
            <person name="Richards S."/>
            <person name="Song H."/>
            <person name="Zhang L."/>
            <person name="Sodergren E."/>
            <person name="Werner D."/>
            <person name="Stanke M."/>
            <person name="Morgenstern B."/>
            <person name="Solovyev V."/>
            <person name="Kosarev P."/>
            <person name="Brown G."/>
            <person name="Chen H.C."/>
            <person name="Ermolaeva O."/>
            <person name="Hlavina W."/>
            <person name="Kapustin Y."/>
            <person name="Kiryutin B."/>
            <person name="Kitts P."/>
            <person name="Maglott D."/>
            <person name="Pruitt K."/>
            <person name="Sapojnikov V."/>
            <person name="Souvorov A."/>
            <person name="Mackey A.J."/>
            <person name="Waterhouse R.M."/>
            <person name="Wyder S."/>
            <person name="Zdobnov E.M."/>
            <person name="Zdobnov E.M."/>
            <person name="Wyder S."/>
            <person name="Kriventseva E.V."/>
            <person name="Kadowaki T."/>
            <person name="Bork P."/>
            <person name="Aranda M."/>
            <person name="Bao R."/>
            <person name="Beermann A."/>
            <person name="Berns N."/>
            <person name="Bolognesi R."/>
            <person name="Bonneton F."/>
            <person name="Bopp D."/>
            <person name="Brown S.J."/>
            <person name="Bucher G."/>
            <person name="Butts T."/>
            <person name="Chaumot A."/>
            <person name="Denell R.E."/>
            <person name="Ferrier D.E."/>
            <person name="Friedrich M."/>
            <person name="Gordon C.M."/>
            <person name="Jindra M."/>
            <person name="Klingler M."/>
            <person name="Lan Q."/>
            <person name="Lattorff H.M."/>
            <person name="Laudet V."/>
            <person name="von Levetsow C."/>
            <person name="Liu Z."/>
            <person name="Lutz R."/>
            <person name="Lynch J.A."/>
            <person name="da Fonseca R.N."/>
            <person name="Posnien N."/>
            <person name="Reuter R."/>
            <person name="Roth S."/>
            <person name="Savard J."/>
            <person name="Schinko J.B."/>
            <person name="Schmitt C."/>
            <person name="Schoppmeier M."/>
            <person name="Schroder R."/>
            <person name="Shippy T.D."/>
            <person name="Simonnet F."/>
            <person name="Marques-Souza H."/>
            <person name="Tautz D."/>
            <person name="Tomoyasu Y."/>
            <person name="Trauner J."/>
            <person name="Van der Zee M."/>
            <person name="Vervoort M."/>
            <person name="Wittkopp N."/>
            <person name="Wimmer E.A."/>
            <person name="Yang X."/>
            <person name="Jones A.K."/>
            <person name="Sattelle D.B."/>
            <person name="Ebert P.R."/>
            <person name="Nelson D."/>
            <person name="Scott J.G."/>
            <person name="Beeman R.W."/>
            <person name="Muthukrishnan S."/>
            <person name="Kramer K.J."/>
            <person name="Arakane Y."/>
            <person name="Beeman R.W."/>
            <person name="Zhu Q."/>
            <person name="Hogenkamp D."/>
            <person name="Dixit R."/>
            <person name="Oppert B."/>
            <person name="Jiang H."/>
            <person name="Zou Z."/>
            <person name="Marshall J."/>
            <person name="Elpidina E."/>
            <person name="Vinokurov K."/>
            <person name="Oppert C."/>
            <person name="Zou Z."/>
            <person name="Evans J."/>
            <person name="Lu Z."/>
            <person name="Zhao P."/>
            <person name="Sumathipala N."/>
            <person name="Altincicek B."/>
            <person name="Vilcinskas A."/>
            <person name="Williams M."/>
            <person name="Hultmark D."/>
            <person name="Hetru C."/>
            <person name="Jiang H."/>
            <person name="Grimmelikhuijzen C.J."/>
            <person name="Hauser F."/>
            <person name="Cazzamali G."/>
            <person name="Williamson M."/>
            <person name="Park Y."/>
            <person name="Li B."/>
            <person name="Tanaka Y."/>
            <person name="Predel R."/>
            <person name="Neupert S."/>
            <person name="Schachtner J."/>
            <person name="Verleyen P."/>
            <person name="Raible F."/>
            <person name="Bork P."/>
            <person name="Friedrich M."/>
            <person name="Walden K.K."/>
            <person name="Robertson H.M."/>
            <person name="Angeli S."/>
            <person name="Foret S."/>
            <person name="Bucher G."/>
            <person name="Schuetz S."/>
            <person name="Maleszka R."/>
            <person name="Wimmer E.A."/>
            <person name="Beeman R.W."/>
            <person name="Lorenzen M."/>
            <person name="Tomoyasu Y."/>
            <person name="Miller S.C."/>
            <person name="Grossmann D."/>
            <person name="Bucher G."/>
        </authorList>
    </citation>
    <scope>NUCLEOTIDE SEQUENCE [LARGE SCALE GENOMIC DNA]</scope>
    <source>
        <strain evidence="3 4">Georgia GA2</strain>
    </source>
</reference>
<keyword evidence="2" id="KW-1133">Transmembrane helix</keyword>
<dbReference type="HOGENOM" id="CLU_1058971_0_0_1"/>
<evidence type="ECO:0000256" key="2">
    <source>
        <dbReference type="SAM" id="Phobius"/>
    </source>
</evidence>
<keyword evidence="4" id="KW-1185">Reference proteome</keyword>
<dbReference type="Proteomes" id="UP000007266">
    <property type="component" value="Unassembled WGS sequence"/>
</dbReference>
<name>D7EIY3_TRICA</name>
<proteinExistence type="predicted"/>
<feature type="transmembrane region" description="Helical" evidence="2">
    <location>
        <begin position="99"/>
        <end position="117"/>
    </location>
</feature>
<sequence length="263" mass="30298">MESYINLFLKTEITILPSLLDKYVGNYYNNTLCNGATWMFASWCILHVFFDNFLNALLKRMKYKEFIRARLQQSLCVINYGIVVPLSFGYSLVRGFTPALTISLTVLLTWLLIEFYSSALSKAAIHWINHTETDDKQNICNLNLVECSLFSPRDDVTYNFLLMRKEMKDREERCLALRKPKNKNVVFQTLKCMVAIKRKLNEKRKEAAGLSEVVNENKKEGETGIQDEHNESDSDSDGEVVGGKLEFNINCKNESDPCKCKQD</sequence>
<evidence type="ECO:0000256" key="1">
    <source>
        <dbReference type="SAM" id="MobiDB-lite"/>
    </source>
</evidence>
<organism evidence="3 4">
    <name type="scientific">Tribolium castaneum</name>
    <name type="common">Red flour beetle</name>
    <dbReference type="NCBI Taxonomy" id="7070"/>
    <lineage>
        <taxon>Eukaryota</taxon>
        <taxon>Metazoa</taxon>
        <taxon>Ecdysozoa</taxon>
        <taxon>Arthropoda</taxon>
        <taxon>Hexapoda</taxon>
        <taxon>Insecta</taxon>
        <taxon>Pterygota</taxon>
        <taxon>Neoptera</taxon>
        <taxon>Endopterygota</taxon>
        <taxon>Coleoptera</taxon>
        <taxon>Polyphaga</taxon>
        <taxon>Cucujiformia</taxon>
        <taxon>Tenebrionidae</taxon>
        <taxon>Tenebrionidae incertae sedis</taxon>
        <taxon>Tribolium</taxon>
    </lineage>
</organism>
<evidence type="ECO:0000313" key="3">
    <source>
        <dbReference type="EMBL" id="EFA12399.1"/>
    </source>
</evidence>
<protein>
    <submittedName>
        <fullName evidence="3">Uncharacterized protein</fullName>
    </submittedName>
</protein>
<evidence type="ECO:0000313" key="4">
    <source>
        <dbReference type="Proteomes" id="UP000007266"/>
    </source>
</evidence>
<feature type="compositionally biased region" description="Basic and acidic residues" evidence="1">
    <location>
        <begin position="215"/>
        <end position="232"/>
    </location>
</feature>
<gene>
    <name evidence="3" type="primary">AUGUSTUS-3.0.2_16401</name>
    <name evidence="3" type="ORF">TcasGA2_TC016401</name>
</gene>
<keyword evidence="2" id="KW-0812">Transmembrane</keyword>
<reference evidence="3 4" key="2">
    <citation type="journal article" date="2010" name="Nucleic Acids Res.">
        <title>BeetleBase in 2010: revisions to provide comprehensive genomic information for Tribolium castaneum.</title>
        <authorList>
            <person name="Kim H.S."/>
            <person name="Murphy T."/>
            <person name="Xia J."/>
            <person name="Caragea D."/>
            <person name="Park Y."/>
            <person name="Beeman R.W."/>
            <person name="Lorenzen M.D."/>
            <person name="Butcher S."/>
            <person name="Manak J.R."/>
            <person name="Brown S.J."/>
        </authorList>
    </citation>
    <scope>NUCLEOTIDE SEQUENCE [LARGE SCALE GENOMIC DNA]</scope>
    <source>
        <strain evidence="3 4">Georgia GA2</strain>
    </source>
</reference>
<dbReference type="AlphaFoldDB" id="D7EIY3"/>
<accession>D7EIY3</accession>
<feature type="transmembrane region" description="Helical" evidence="2">
    <location>
        <begin position="75"/>
        <end position="93"/>
    </location>
</feature>
<dbReference type="EMBL" id="KQ971905">
    <property type="protein sequence ID" value="EFA12399.1"/>
    <property type="molecule type" value="Genomic_DNA"/>
</dbReference>
<dbReference type="InParanoid" id="D7EIY3"/>